<proteinExistence type="predicted"/>
<evidence type="ECO:0000256" key="1">
    <source>
        <dbReference type="SAM" id="MobiDB-lite"/>
    </source>
</evidence>
<accession>A0A2N6TEF3</accession>
<gene>
    <name evidence="2" type="ORF">CJ209_11890</name>
</gene>
<dbReference type="Proteomes" id="UP000235733">
    <property type="component" value="Unassembled WGS sequence"/>
</dbReference>
<comment type="caution">
    <text evidence="2">The sequence shown here is derived from an EMBL/GenBank/DDBJ whole genome shotgun (WGS) entry which is preliminary data.</text>
</comment>
<dbReference type="AlphaFoldDB" id="A0A2N6TEF3"/>
<sequence length="60" mass="6959">MPKKFLKKCLRENCYQGIIPEVLLTDEAHSFTVDSKDKETGAKREEKIGNENKNKVFTEE</sequence>
<reference evidence="2 3" key="1">
    <citation type="submission" date="2017-09" db="EMBL/GenBank/DDBJ databases">
        <title>Bacterial strain isolated from the female urinary microbiota.</title>
        <authorList>
            <person name="Thomas-White K."/>
            <person name="Kumar N."/>
            <person name="Forster S."/>
            <person name="Putonti C."/>
            <person name="Lawley T."/>
            <person name="Wolfe A.J."/>
        </authorList>
    </citation>
    <scope>NUCLEOTIDE SEQUENCE [LARGE SCALE GENOMIC DNA]</scope>
    <source>
        <strain evidence="2 3">UMB0249</strain>
    </source>
</reference>
<protein>
    <submittedName>
        <fullName evidence="2">Uncharacterized protein</fullName>
    </submittedName>
</protein>
<evidence type="ECO:0000313" key="3">
    <source>
        <dbReference type="Proteomes" id="UP000235733"/>
    </source>
</evidence>
<name>A0A2N6TEF3_FUSNU</name>
<dbReference type="EMBL" id="PNHC01000018">
    <property type="protein sequence ID" value="PMC67709.1"/>
    <property type="molecule type" value="Genomic_DNA"/>
</dbReference>
<organism evidence="2 3">
    <name type="scientific">Fusobacterium nucleatum</name>
    <dbReference type="NCBI Taxonomy" id="851"/>
    <lineage>
        <taxon>Bacteria</taxon>
        <taxon>Fusobacteriati</taxon>
        <taxon>Fusobacteriota</taxon>
        <taxon>Fusobacteriia</taxon>
        <taxon>Fusobacteriales</taxon>
        <taxon>Fusobacteriaceae</taxon>
        <taxon>Fusobacterium</taxon>
    </lineage>
</organism>
<feature type="region of interest" description="Disordered" evidence="1">
    <location>
        <begin position="33"/>
        <end position="60"/>
    </location>
</feature>
<evidence type="ECO:0000313" key="2">
    <source>
        <dbReference type="EMBL" id="PMC67709.1"/>
    </source>
</evidence>